<dbReference type="InParanoid" id="A0A3Q7ML25"/>
<dbReference type="Proteomes" id="UP000286641">
    <property type="component" value="Unplaced"/>
</dbReference>
<proteinExistence type="predicted"/>
<keyword evidence="2" id="KW-1185">Reference proteome</keyword>
<reference evidence="3" key="2">
    <citation type="submission" date="2025-08" db="UniProtKB">
        <authorList>
            <consortium name="RefSeq"/>
        </authorList>
    </citation>
    <scope>IDENTIFICATION</scope>
    <source>
        <tissue evidence="3">Blood</tissue>
    </source>
</reference>
<feature type="compositionally biased region" description="Pro residues" evidence="1">
    <location>
        <begin position="156"/>
        <end position="165"/>
    </location>
</feature>
<name>A0A3Q7ML25_CALUR</name>
<feature type="compositionally biased region" description="Polar residues" evidence="1">
    <location>
        <begin position="8"/>
        <end position="25"/>
    </location>
</feature>
<gene>
    <name evidence="3" type="primary">LOC112808672</name>
</gene>
<accession>A0A3Q7ML25</accession>
<organism evidence="2 3">
    <name type="scientific">Callorhinus ursinus</name>
    <name type="common">Northern fur seal</name>
    <dbReference type="NCBI Taxonomy" id="34884"/>
    <lineage>
        <taxon>Eukaryota</taxon>
        <taxon>Metazoa</taxon>
        <taxon>Chordata</taxon>
        <taxon>Craniata</taxon>
        <taxon>Vertebrata</taxon>
        <taxon>Euteleostomi</taxon>
        <taxon>Mammalia</taxon>
        <taxon>Eutheria</taxon>
        <taxon>Laurasiatheria</taxon>
        <taxon>Carnivora</taxon>
        <taxon>Caniformia</taxon>
        <taxon>Pinnipedia</taxon>
        <taxon>Otariidae</taxon>
        <taxon>Callorhinus</taxon>
    </lineage>
</organism>
<feature type="region of interest" description="Disordered" evidence="1">
    <location>
        <begin position="1"/>
        <end position="237"/>
    </location>
</feature>
<sequence>MLEGSRNGVKNQGNQTRKNSVSRVTAPTVPAAQARTIARARAGGARREGTREGAVGQRGPARTLPNARPACSPRARRRAALRPRRPRRPPCPGPQLPTGRGRRGVGVKERAPGGPDWPPGPPAWAAECGRPGLGGLKSGRETKAAGSLLGARSPCSQPPGPPGRPAGPEQQRRRPAAAVARGRGCGRGRGSGGGAGGAGGAARPERGVVRPEAAEAAEAAARPGSGVSERALSPPGM</sequence>
<feature type="compositionally biased region" description="Basic and acidic residues" evidence="1">
    <location>
        <begin position="203"/>
        <end position="213"/>
    </location>
</feature>
<protein>
    <submittedName>
        <fullName evidence="3">Uncharacterized protein LOC112808672</fullName>
    </submittedName>
</protein>
<feature type="compositionally biased region" description="Low complexity" evidence="1">
    <location>
        <begin position="31"/>
        <end position="43"/>
    </location>
</feature>
<evidence type="ECO:0000256" key="1">
    <source>
        <dbReference type="SAM" id="MobiDB-lite"/>
    </source>
</evidence>
<feature type="compositionally biased region" description="Gly residues" evidence="1">
    <location>
        <begin position="183"/>
        <end position="200"/>
    </location>
</feature>
<feature type="compositionally biased region" description="Basic residues" evidence="1">
    <location>
        <begin position="74"/>
        <end position="88"/>
    </location>
</feature>
<dbReference type="RefSeq" id="XP_025707660.1">
    <property type="nucleotide sequence ID" value="XM_025851875.1"/>
</dbReference>
<reference key="1">
    <citation type="submission" date="2019-01" db="UniProtKB">
        <authorList>
            <consortium name="RefSeq"/>
        </authorList>
    </citation>
    <scope>IDENTIFICATION</scope>
</reference>
<evidence type="ECO:0000313" key="2">
    <source>
        <dbReference type="Proteomes" id="UP000286641"/>
    </source>
</evidence>
<evidence type="ECO:0000313" key="3">
    <source>
        <dbReference type="RefSeq" id="XP_025707660.1"/>
    </source>
</evidence>
<dbReference type="AlphaFoldDB" id="A0A3Q7ML25"/>